<dbReference type="AlphaFoldDB" id="A0AAN8YDZ3"/>
<gene>
    <name evidence="1" type="ORF">RDI58_014478</name>
</gene>
<proteinExistence type="predicted"/>
<reference evidence="1 2" key="1">
    <citation type="submission" date="2024-02" db="EMBL/GenBank/DDBJ databases">
        <title>de novo genome assembly of Solanum bulbocastanum strain 11H21.</title>
        <authorList>
            <person name="Hosaka A.J."/>
        </authorList>
    </citation>
    <scope>NUCLEOTIDE SEQUENCE [LARGE SCALE GENOMIC DNA]</scope>
    <source>
        <tissue evidence="1">Young leaves</tissue>
    </source>
</reference>
<evidence type="ECO:0000313" key="2">
    <source>
        <dbReference type="Proteomes" id="UP001371456"/>
    </source>
</evidence>
<protein>
    <submittedName>
        <fullName evidence="1">Uncharacterized protein</fullName>
    </submittedName>
</protein>
<sequence>MGLPSFCINTSFKGRPSPAFSVSAGEEDGKIKTEEMYWYIMGGDEASKNEDLIEMAILRKRHHGDNEFIKVNNIV</sequence>
<name>A0AAN8YDZ3_SOLBU</name>
<organism evidence="1 2">
    <name type="scientific">Solanum bulbocastanum</name>
    <name type="common">Wild potato</name>
    <dbReference type="NCBI Taxonomy" id="147425"/>
    <lineage>
        <taxon>Eukaryota</taxon>
        <taxon>Viridiplantae</taxon>
        <taxon>Streptophyta</taxon>
        <taxon>Embryophyta</taxon>
        <taxon>Tracheophyta</taxon>
        <taxon>Spermatophyta</taxon>
        <taxon>Magnoliopsida</taxon>
        <taxon>eudicotyledons</taxon>
        <taxon>Gunneridae</taxon>
        <taxon>Pentapetalae</taxon>
        <taxon>asterids</taxon>
        <taxon>lamiids</taxon>
        <taxon>Solanales</taxon>
        <taxon>Solanaceae</taxon>
        <taxon>Solanoideae</taxon>
        <taxon>Solaneae</taxon>
        <taxon>Solanum</taxon>
    </lineage>
</organism>
<dbReference type="EMBL" id="JBANQN010000006">
    <property type="protein sequence ID" value="KAK6785953.1"/>
    <property type="molecule type" value="Genomic_DNA"/>
</dbReference>
<evidence type="ECO:0000313" key="1">
    <source>
        <dbReference type="EMBL" id="KAK6785953.1"/>
    </source>
</evidence>
<accession>A0AAN8YDZ3</accession>
<dbReference type="Proteomes" id="UP001371456">
    <property type="component" value="Unassembled WGS sequence"/>
</dbReference>
<keyword evidence="2" id="KW-1185">Reference proteome</keyword>
<comment type="caution">
    <text evidence="1">The sequence shown here is derived from an EMBL/GenBank/DDBJ whole genome shotgun (WGS) entry which is preliminary data.</text>
</comment>